<dbReference type="EMBL" id="AC016065">
    <property type="status" value="NOT_ANNOTATED_CDS"/>
    <property type="molecule type" value="Genomic_DNA"/>
</dbReference>
<dbReference type="HGNC" id="HGNC:6954">
    <property type="gene designation" value="MCPH1"/>
</dbReference>
<dbReference type="EMBL" id="AC018398">
    <property type="status" value="NOT_ANNOTATED_CDS"/>
    <property type="molecule type" value="Genomic_DNA"/>
</dbReference>
<reference evidence="2 3" key="3">
    <citation type="journal article" date="2006" name="Nature">
        <title>DNA sequence and analysis of human chromosome 8.</title>
        <authorList>
            <person name="Nusbaum C."/>
            <person name="Mikkelsen T.S."/>
            <person name="Zody M.C."/>
            <person name="Asakawa S."/>
            <person name="Taudien S."/>
            <person name="Garber M."/>
            <person name="Kodira C.D."/>
            <person name="Schueler M.G."/>
            <person name="Shimizu A."/>
            <person name="Whittaker C.A."/>
            <person name="Chang J.L."/>
            <person name="Cuomo C.A."/>
            <person name="Dewar K."/>
            <person name="FitzGerald M.G."/>
            <person name="Yang X."/>
            <person name="Allen N.R."/>
            <person name="Anderson S."/>
            <person name="Asakawa T."/>
            <person name="Blechschmidt K."/>
            <person name="Bloom T."/>
            <person name="Borowsky M.L."/>
            <person name="Butler J."/>
            <person name="Cook A."/>
            <person name="Corum B."/>
            <person name="DeArellano K."/>
            <person name="DeCaprio D."/>
            <person name="Dooley K.T."/>
            <person name="Dorris L.III."/>
            <person name="Engels R."/>
            <person name="Glockner G."/>
            <person name="Hafez N."/>
            <person name="Hagopian D.S."/>
            <person name="Hall J.L."/>
            <person name="Ishikawa S.K."/>
            <person name="Jaffe D.B."/>
            <person name="Kamat A."/>
            <person name="Kudoh J."/>
            <person name="Lehmann R."/>
            <person name="Lokitsang T."/>
            <person name="Macdonald P."/>
            <person name="Major J.E."/>
            <person name="Matthews C.D."/>
            <person name="Mauceli E."/>
            <person name="Menzel U."/>
            <person name="Mihalev A.H."/>
            <person name="Minoshima S."/>
            <person name="Murayama Y."/>
            <person name="Naylor J.W."/>
            <person name="Nicol R."/>
            <person name="Nguyen C."/>
            <person name="O'Leary S.B."/>
            <person name="O'Neill K."/>
            <person name="Parker S.C."/>
            <person name="Polley A."/>
            <person name="Raymond C.K."/>
            <person name="Reichwald K."/>
            <person name="Rodriguez J."/>
            <person name="Sasaki T."/>
            <person name="Schilhabel M."/>
            <person name="Siddiqui R."/>
            <person name="Smith C.L."/>
            <person name="Sneddon T.P."/>
            <person name="Talamas J.A."/>
            <person name="Tenzin P."/>
            <person name="Topham K."/>
            <person name="Venkataraman V."/>
            <person name="Wen G."/>
            <person name="Yamazaki S."/>
            <person name="Young S.K."/>
            <person name="Zeng Q."/>
            <person name="Zimmer A.R."/>
            <person name="Rosenthal A."/>
            <person name="Birren B.W."/>
            <person name="Platzer M."/>
            <person name="Shimizu N."/>
            <person name="Lander E.S."/>
        </authorList>
    </citation>
    <scope>NUCLEOTIDE SEQUENCE [LARGE SCALE GENOMIC DNA]</scope>
</reference>
<organism evidence="2 3">
    <name type="scientific">Homo sapiens</name>
    <name type="common">Human</name>
    <dbReference type="NCBI Taxonomy" id="9606"/>
    <lineage>
        <taxon>Eukaryota</taxon>
        <taxon>Metazoa</taxon>
        <taxon>Chordata</taxon>
        <taxon>Craniata</taxon>
        <taxon>Vertebrata</taxon>
        <taxon>Euteleostomi</taxon>
        <taxon>Mammalia</taxon>
        <taxon>Eutheria</taxon>
        <taxon>Euarchontoglires</taxon>
        <taxon>Primates</taxon>
        <taxon>Haplorrhini</taxon>
        <taxon>Catarrhini</taxon>
        <taxon>Hominidae</taxon>
        <taxon>Homo</taxon>
    </lineage>
</organism>
<reference evidence="2" key="2">
    <citation type="journal article" date="2004" name="Nature">
        <title>Finishing the euchromatic sequence of the human genome.</title>
        <authorList>
            <consortium name="International Human Genome Sequencing Consortium"/>
        </authorList>
    </citation>
    <scope>NUCLEOTIDE SEQUENCE [LARGE SCALE GENOMIC DNA]</scope>
</reference>
<feature type="region of interest" description="Disordered" evidence="1">
    <location>
        <begin position="14"/>
        <end position="69"/>
    </location>
</feature>
<evidence type="ECO:0000313" key="3">
    <source>
        <dbReference type="Proteomes" id="UP000005640"/>
    </source>
</evidence>
<dbReference type="GeneTree" id="ENSGT00390000018842"/>
<reference evidence="2" key="4">
    <citation type="submission" date="2025-05" db="UniProtKB">
        <authorList>
            <consortium name="Ensembl"/>
        </authorList>
    </citation>
    <scope>IDENTIFICATION</scope>
</reference>
<dbReference type="Ensembl" id="ENST00000688099.1">
    <property type="protein sequence ID" value="ENSP00000509622.1"/>
    <property type="gene ID" value="ENSG00000147316.15"/>
</dbReference>
<dbReference type="Proteomes" id="UP000005640">
    <property type="component" value="Chromosome 8"/>
</dbReference>
<reference evidence="2" key="1">
    <citation type="journal article" date="2001" name="Nature">
        <title>Initial sequencing and analysis of the human genome.</title>
        <authorList>
            <consortium name="International Human Genome Sequencing Consortium"/>
            <person name="Lander E.S."/>
            <person name="Linton L.M."/>
            <person name="Birren B."/>
            <person name="Nusbaum C."/>
            <person name="Zody M.C."/>
            <person name="Baldwin J."/>
            <person name="Devon K."/>
            <person name="Dewar K."/>
            <person name="Doyle M."/>
            <person name="FitzHugh W."/>
            <person name="Funke R."/>
            <person name="Gage D."/>
            <person name="Harris K."/>
            <person name="Heaford A."/>
            <person name="Howland J."/>
            <person name="Kann L."/>
            <person name="Lehoczky J."/>
            <person name="LeVine R."/>
            <person name="McEwan P."/>
            <person name="McKernan K."/>
            <person name="Meldrim J."/>
            <person name="Mesirov J.P."/>
            <person name="Miranda C."/>
            <person name="Morris W."/>
            <person name="Naylor J."/>
            <person name="Raymond C."/>
            <person name="Rosetti M."/>
            <person name="Santos R."/>
            <person name="Sheridan A."/>
            <person name="Sougnez C."/>
            <person name="Stange-Thomann N."/>
            <person name="Stojanovic N."/>
            <person name="Subramanian A."/>
            <person name="Wyman D."/>
            <person name="Rogers J."/>
            <person name="Sulston J."/>
            <person name="Ainscough R."/>
            <person name="Beck S."/>
            <person name="Bentley D."/>
            <person name="Burton J."/>
            <person name="Clee C."/>
            <person name="Carter N."/>
            <person name="Coulson A."/>
            <person name="Deadman R."/>
            <person name="Deloukas P."/>
            <person name="Dunham A."/>
            <person name="Dunham I."/>
            <person name="Durbin R."/>
            <person name="French L."/>
            <person name="Grafham D."/>
            <person name="Gregory S."/>
            <person name="Hubbard T."/>
            <person name="Humphray S."/>
            <person name="Hunt A."/>
            <person name="Jones M."/>
            <person name="Lloyd C."/>
            <person name="McMurray A."/>
            <person name="Matthews L."/>
            <person name="Mercer S."/>
            <person name="Milne S."/>
            <person name="Mullikin J.C."/>
            <person name="Mungall A."/>
            <person name="Plumb R."/>
            <person name="Ross M."/>
            <person name="Shownkeen R."/>
            <person name="Sims S."/>
            <person name="Waterston R.H."/>
            <person name="Wilson R.K."/>
            <person name="Hillier L.W."/>
            <person name="McPherson J.D."/>
            <person name="Marra M.A."/>
            <person name="Mardis E.R."/>
            <person name="Fulton L.A."/>
            <person name="Chinwalla A.T."/>
            <person name="Pepin K.H."/>
            <person name="Gish W.R."/>
            <person name="Chissoe S.L."/>
            <person name="Wendl M.C."/>
            <person name="Delehaunty K.D."/>
            <person name="Miner T.L."/>
            <person name="Delehaunty A."/>
            <person name="Kramer J.B."/>
            <person name="Cook L.L."/>
            <person name="Fulton R.S."/>
            <person name="Johnson D.L."/>
            <person name="Minx P.J."/>
            <person name="Clifton S.W."/>
            <person name="Hawkins T."/>
            <person name="Branscomb E."/>
            <person name="Predki P."/>
            <person name="Richardson P."/>
            <person name="Wenning S."/>
            <person name="Slezak T."/>
            <person name="Doggett N."/>
            <person name="Cheng J.F."/>
            <person name="Olsen A."/>
            <person name="Lucas S."/>
            <person name="Elkin C."/>
            <person name="Uberbacher E."/>
            <person name="Frazier M."/>
            <person name="Gibbs R.A."/>
            <person name="Muzny D.M."/>
            <person name="Scherer S.E."/>
            <person name="Bouck J.B."/>
            <person name="Sodergren E.J."/>
            <person name="Worley K.C."/>
            <person name="Rives C.M."/>
            <person name="Gorrell J.H."/>
            <person name="Metzker M.L."/>
            <person name="Naylor S.L."/>
            <person name="Kucherlapati R.S."/>
            <person name="Nelson D.L."/>
            <person name="Weinstock G.M."/>
            <person name="Sakaki Y."/>
            <person name="Fujiyama A."/>
            <person name="Hattori M."/>
            <person name="Yada T."/>
            <person name="Toyoda A."/>
            <person name="Itoh T."/>
            <person name="Kawagoe C."/>
            <person name="Watanabe H."/>
            <person name="Totoki Y."/>
            <person name="Taylor T."/>
            <person name="Weissenbach J."/>
            <person name="Heilig R."/>
            <person name="Saurin W."/>
            <person name="Artiguenave F."/>
            <person name="Brottier P."/>
            <person name="Bruls T."/>
            <person name="Pelletier E."/>
            <person name="Robert C."/>
            <person name="Wincker P."/>
            <person name="Smith D.R."/>
            <person name="Doucette-Stamm L."/>
            <person name="Rubenfield M."/>
            <person name="Weinstock K."/>
            <person name="Lee H.M."/>
            <person name="Dubois J."/>
            <person name="Rosenthal A."/>
            <person name="Platzer M."/>
            <person name="Nyakatura G."/>
            <person name="Taudien S."/>
            <person name="Rump A."/>
            <person name="Yang H."/>
            <person name="Yu J."/>
            <person name="Wang J."/>
            <person name="Huang G."/>
            <person name="Gu J."/>
            <person name="Hood L."/>
            <person name="Rowen L."/>
            <person name="Madan A."/>
            <person name="Qin S."/>
            <person name="Davis R.W."/>
            <person name="Federspiel N.A."/>
            <person name="Abola A.P."/>
            <person name="Proctor M.J."/>
            <person name="Myers R.M."/>
            <person name="Schmutz J."/>
            <person name="Dickson M."/>
            <person name="Grimwood J."/>
            <person name="Cox D.R."/>
            <person name="Olson M.V."/>
            <person name="Kaul R."/>
            <person name="Raymond C."/>
            <person name="Shimizu N."/>
            <person name="Kawasaki K."/>
            <person name="Minoshima S."/>
            <person name="Evans G.A."/>
            <person name="Athanasiou M."/>
            <person name="Schultz R."/>
            <person name="Roe B.A."/>
            <person name="Chen F."/>
            <person name="Pan H."/>
            <person name="Ramser J."/>
            <person name="Lehrach H."/>
            <person name="Reinhardt R."/>
            <person name="McCombie W.R."/>
            <person name="de la Bastide M."/>
            <person name="Dedhia N."/>
            <person name="Blocker H."/>
            <person name="Hornischer K."/>
            <person name="Nordsiek G."/>
            <person name="Agarwala R."/>
            <person name="Aravind L."/>
            <person name="Bailey J.A."/>
            <person name="Bateman A."/>
            <person name="Batzoglou S."/>
            <person name="Birney E."/>
            <person name="Bork P."/>
            <person name="Brown D.G."/>
            <person name="Burge C.B."/>
            <person name="Cerutti L."/>
            <person name="Chen H.C."/>
            <person name="Church D."/>
            <person name="Clamp M."/>
            <person name="Copley R.R."/>
            <person name="Doerks T."/>
            <person name="Eddy S.R."/>
            <person name="Eichler E.E."/>
            <person name="Furey T.S."/>
            <person name="Galagan J."/>
            <person name="Gilbert J.G."/>
            <person name="Harmon C."/>
            <person name="Hayashizaki Y."/>
            <person name="Haussler D."/>
            <person name="Hermjakob H."/>
            <person name="Hokamp K."/>
            <person name="Jang W."/>
            <person name="Johnson L.S."/>
            <person name="Jones T.A."/>
            <person name="Kasif S."/>
            <person name="Kaspryzk A."/>
            <person name="Kennedy S."/>
            <person name="Kent W.J."/>
            <person name="Kitts P."/>
            <person name="Koonin E.V."/>
            <person name="Korf I."/>
            <person name="Kulp D."/>
            <person name="Lancet D."/>
            <person name="Lowe T.M."/>
            <person name="McLysaght A."/>
            <person name="Mikkelsen T."/>
            <person name="Moran J.V."/>
            <person name="Mulder N."/>
            <person name="Pollara V.J."/>
            <person name="Ponting C.P."/>
            <person name="Schuler G."/>
            <person name="Schultz J."/>
            <person name="Slater G."/>
            <person name="Smit A.F."/>
            <person name="Stupka E."/>
            <person name="Szustakowski J."/>
            <person name="Thierry-Mieg D."/>
            <person name="Thierry-Mieg J."/>
            <person name="Wagner L."/>
            <person name="Wallis J."/>
            <person name="Wheeler R."/>
            <person name="Williams A."/>
            <person name="Wolf Y.I."/>
            <person name="Wolfe K.H."/>
            <person name="Yang S.P."/>
            <person name="Yeh R.F."/>
            <person name="Collins F."/>
            <person name="Guyer M.S."/>
            <person name="Peterson J."/>
            <person name="Felsenfeld A."/>
            <person name="Wetterstrand K.A."/>
            <person name="Patrinos A."/>
            <person name="Morgan M.J."/>
            <person name="de Jong P."/>
            <person name="Catanese J.J."/>
            <person name="Osoegawa K."/>
            <person name="Shizuya H."/>
            <person name="Choi S."/>
            <person name="Chen Y.J."/>
        </authorList>
    </citation>
    <scope>NUCLEOTIDE SEQUENCE [LARGE SCALE GENOMIC DNA]</scope>
</reference>
<evidence type="ECO:0000313" key="2">
    <source>
        <dbReference type="Ensembl" id="ENSP00000510482.1"/>
    </source>
</evidence>
<dbReference type="EMBL" id="KC877207">
    <property type="status" value="NOT_ANNOTATED_CDS"/>
    <property type="molecule type" value="Genomic_DNA"/>
</dbReference>
<protein>
    <submittedName>
        <fullName evidence="2">Microcephalin 1</fullName>
    </submittedName>
</protein>
<gene>
    <name evidence="2" type="primary">MCPH1</name>
</gene>
<sequence>MAAPILKGEVLPAACSSSGSLRTGTPRRGRTRGIPWEEPRSPLPRCLSPPDPLPPPSSPAACPTKTPCSCSLPRCLSPQNPRLPASSPVLPVPPNPRLPASSPVLLVPQPPCC</sequence>
<dbReference type="OpenTargets" id="ENSG00000147316"/>
<dbReference type="EMBL" id="KC877206">
    <property type="status" value="NOT_ANNOTATED_CDS"/>
    <property type="molecule type" value="Genomic_DNA"/>
</dbReference>
<accession>A0A8I5KYX6</accession>
<dbReference type="EMBL" id="AF287957">
    <property type="status" value="NOT_ANNOTATED_CDS"/>
    <property type="molecule type" value="Genomic_DNA"/>
</dbReference>
<dbReference type="AlphaFoldDB" id="A0A8I5KYX6"/>
<dbReference type="Ensembl" id="ENST00000690159.1">
    <property type="protein sequence ID" value="ENSP00000510482.1"/>
    <property type="gene ID" value="ENSG00000147316.15"/>
</dbReference>
<evidence type="ECO:0000256" key="1">
    <source>
        <dbReference type="SAM" id="MobiDB-lite"/>
    </source>
</evidence>
<feature type="region of interest" description="Disordered" evidence="1">
    <location>
        <begin position="81"/>
        <end position="113"/>
    </location>
</feature>
<dbReference type="OrthoDB" id="2384350at2759"/>
<proteinExistence type="predicted"/>
<keyword evidence="3" id="KW-1185">Reference proteome</keyword>
<name>A0A8I5KYX6_HUMAN</name>
<feature type="compositionally biased region" description="Pro residues" evidence="1">
    <location>
        <begin position="47"/>
        <end position="58"/>
    </location>
</feature>